<feature type="region of interest" description="Disordered" evidence="1">
    <location>
        <begin position="526"/>
        <end position="594"/>
    </location>
</feature>
<feature type="region of interest" description="Disordered" evidence="1">
    <location>
        <begin position="479"/>
        <end position="513"/>
    </location>
</feature>
<feature type="compositionally biased region" description="Basic residues" evidence="1">
    <location>
        <begin position="1"/>
        <end position="12"/>
    </location>
</feature>
<evidence type="ECO:0000313" key="3">
    <source>
        <dbReference type="Proteomes" id="UP000663850"/>
    </source>
</evidence>
<feature type="compositionally biased region" description="Polar residues" evidence="1">
    <location>
        <begin position="418"/>
        <end position="435"/>
    </location>
</feature>
<feature type="non-terminal residue" evidence="2">
    <location>
        <position position="791"/>
    </location>
</feature>
<feature type="compositionally biased region" description="Polar residues" evidence="1">
    <location>
        <begin position="616"/>
        <end position="629"/>
    </location>
</feature>
<feature type="compositionally biased region" description="Acidic residues" evidence="1">
    <location>
        <begin position="280"/>
        <end position="291"/>
    </location>
</feature>
<feature type="region of interest" description="Disordered" evidence="1">
    <location>
        <begin position="223"/>
        <end position="374"/>
    </location>
</feature>
<dbReference type="Proteomes" id="UP000663850">
    <property type="component" value="Unassembled WGS sequence"/>
</dbReference>
<feature type="region of interest" description="Disordered" evidence="1">
    <location>
        <begin position="1"/>
        <end position="123"/>
    </location>
</feature>
<feature type="compositionally biased region" description="Low complexity" evidence="1">
    <location>
        <begin position="440"/>
        <end position="450"/>
    </location>
</feature>
<feature type="compositionally biased region" description="Basic and acidic residues" evidence="1">
    <location>
        <begin position="42"/>
        <end position="51"/>
    </location>
</feature>
<comment type="caution">
    <text evidence="2">The sequence shown here is derived from an EMBL/GenBank/DDBJ whole genome shotgun (WGS) entry which is preliminary data.</text>
</comment>
<reference evidence="2" key="1">
    <citation type="submission" date="2021-01" db="EMBL/GenBank/DDBJ databases">
        <authorList>
            <person name="Kaushik A."/>
        </authorList>
    </citation>
    <scope>NUCLEOTIDE SEQUENCE</scope>
    <source>
        <strain evidence="2">Type strain: AG8-Rh-89/</strain>
    </source>
</reference>
<gene>
    <name evidence="2" type="ORF">RDB_LOCUS30988</name>
</gene>
<name>A0A8H3AW58_9AGAM</name>
<proteinExistence type="predicted"/>
<organism evidence="2 3">
    <name type="scientific">Rhizoctonia solani</name>
    <dbReference type="NCBI Taxonomy" id="456999"/>
    <lineage>
        <taxon>Eukaryota</taxon>
        <taxon>Fungi</taxon>
        <taxon>Dikarya</taxon>
        <taxon>Basidiomycota</taxon>
        <taxon>Agaricomycotina</taxon>
        <taxon>Agaricomycetes</taxon>
        <taxon>Cantharellales</taxon>
        <taxon>Ceratobasidiaceae</taxon>
        <taxon>Rhizoctonia</taxon>
    </lineage>
</organism>
<protein>
    <submittedName>
        <fullName evidence="2">Uncharacterized protein</fullName>
    </submittedName>
</protein>
<feature type="compositionally biased region" description="Polar residues" evidence="1">
    <location>
        <begin position="98"/>
        <end position="111"/>
    </location>
</feature>
<accession>A0A8H3AW58</accession>
<feature type="region of interest" description="Disordered" evidence="1">
    <location>
        <begin position="133"/>
        <end position="152"/>
    </location>
</feature>
<sequence>MPPNHPRSKKRPANANASSQPHSDVEVAVDETPVALYDFPPDDVRSREHVSGRRKSRSTERNVQYRTKRASQERTRQKSNDTRARNRSLHSDDEPRCNNKSPQHEGSNSSGAEAVPIPRQRGRSRTVCLELSASPEPTINEPEQPTQASDDSQYTYEYETLTHEGLVQYVKEAFNLDVEGCNTHTILDLLQLAEAEQAPQVGPSRCPPSIVMLPPTPLGVGGGWSQSMVGSKRRGSQASIPSNDEGAGKPRRKVTVEDVEDVDAFKPHGKVVPGNKLMVEEDTATEPETDNEPAQATDSSARRAAEYIMSGCTSGPARPGERPRPPRRGTLPPHPTCNNTPATVLDSQPSNASSESLGGPPYQRRPDSCSQPDIVIPPELAKKLADWSSLPLRGPTHARLRSEIILRYLTDVLRQSDATNAQPTDADTGSYSSQHAMRGSSPHSSHPSSSRLNNTVAELVNTSNATDVDEVPETDFEMVSDTSRRATHGSPSTARTYAGARSHNSQSLPRPVGPVTECANADNIVEELPEPNPPRLTPADLIRKERARTASNLAVRRSRLGTPNRERPSTHRQPRPPLASKGNATGRAMGGTRRLHPASAARNNLTVFNRMVAQGNVTSPVEGTTQQSERTVRRSPPPSHTADELLEDDEEMIAQTNVYSKITWPLRPSRIRKPKPVARNVTGIDRQVLTLAKLHLFAYALVQGIYQTRSRFLQWAADVHEATSQVELPDQPYNRPEHEIYEIMVNGIATRRGKSKENLREFVARVSGFCQNLRKHEVIQRNIDIVKPDNY</sequence>
<dbReference type="EMBL" id="CAJMWZ010001773">
    <property type="protein sequence ID" value="CAE6441915.1"/>
    <property type="molecule type" value="Genomic_DNA"/>
</dbReference>
<feature type="compositionally biased region" description="Polar residues" evidence="1">
    <location>
        <begin position="135"/>
        <end position="152"/>
    </location>
</feature>
<feature type="region of interest" description="Disordered" evidence="1">
    <location>
        <begin position="616"/>
        <end position="643"/>
    </location>
</feature>
<evidence type="ECO:0000256" key="1">
    <source>
        <dbReference type="SAM" id="MobiDB-lite"/>
    </source>
</evidence>
<feature type="compositionally biased region" description="Polar residues" evidence="1">
    <location>
        <begin position="336"/>
        <end position="356"/>
    </location>
</feature>
<feature type="region of interest" description="Disordered" evidence="1">
    <location>
        <begin position="418"/>
        <end position="452"/>
    </location>
</feature>
<dbReference type="AlphaFoldDB" id="A0A8H3AW58"/>
<feature type="compositionally biased region" description="Basic and acidic residues" evidence="1">
    <location>
        <begin position="70"/>
        <end position="97"/>
    </location>
</feature>
<evidence type="ECO:0000313" key="2">
    <source>
        <dbReference type="EMBL" id="CAE6441915.1"/>
    </source>
</evidence>